<dbReference type="PANTHER" id="PTHR10799">
    <property type="entry name" value="SNF2/RAD54 HELICASE FAMILY"/>
    <property type="match status" value="1"/>
</dbReference>
<evidence type="ECO:0000259" key="1">
    <source>
        <dbReference type="PROSITE" id="PS51192"/>
    </source>
</evidence>
<dbReference type="PROSITE" id="PS51192">
    <property type="entry name" value="HELICASE_ATP_BIND_1"/>
    <property type="match status" value="1"/>
</dbReference>
<name>A0A1H3EN05_9RHOB</name>
<dbReference type="InterPro" id="IPR038718">
    <property type="entry name" value="SNF2-like_sf"/>
</dbReference>
<dbReference type="InterPro" id="IPR027417">
    <property type="entry name" value="P-loop_NTPase"/>
</dbReference>
<dbReference type="InterPro" id="IPR000330">
    <property type="entry name" value="SNF2_N"/>
</dbReference>
<accession>A0A1H3EN05</accession>
<proteinExistence type="predicted"/>
<dbReference type="GO" id="GO:0004386">
    <property type="term" value="F:helicase activity"/>
    <property type="evidence" value="ECO:0007669"/>
    <property type="project" value="UniProtKB-KW"/>
</dbReference>
<dbReference type="SMART" id="SM00487">
    <property type="entry name" value="DEXDc"/>
    <property type="match status" value="1"/>
</dbReference>
<evidence type="ECO:0000313" key="2">
    <source>
        <dbReference type="EMBL" id="SDX80122.1"/>
    </source>
</evidence>
<dbReference type="SUPFAM" id="SSF52540">
    <property type="entry name" value="P-loop containing nucleoside triphosphate hydrolases"/>
    <property type="match status" value="1"/>
</dbReference>
<gene>
    <name evidence="2" type="ORF">SAMN04488238_1242</name>
</gene>
<dbReference type="Gene3D" id="3.40.50.10810">
    <property type="entry name" value="Tandem AAA-ATPase domain"/>
    <property type="match status" value="1"/>
</dbReference>
<dbReference type="InterPro" id="IPR057342">
    <property type="entry name" value="DEXDc_RapA"/>
</dbReference>
<reference evidence="2 3" key="1">
    <citation type="submission" date="2016-10" db="EMBL/GenBank/DDBJ databases">
        <authorList>
            <person name="de Groot N.N."/>
        </authorList>
    </citation>
    <scope>NUCLEOTIDE SEQUENCE [LARGE SCALE GENOMIC DNA]</scope>
    <source>
        <strain evidence="2 3">CGMCC 1.8894</strain>
    </source>
</reference>
<dbReference type="Proteomes" id="UP000198539">
    <property type="component" value="Unassembled WGS sequence"/>
</dbReference>
<feature type="domain" description="Helicase ATP-binding" evidence="1">
    <location>
        <begin position="116"/>
        <end position="289"/>
    </location>
</feature>
<dbReference type="CDD" id="cd18011">
    <property type="entry name" value="DEXDc_RapA"/>
    <property type="match status" value="1"/>
</dbReference>
<dbReference type="STRING" id="564137.SAMN04488238_1242"/>
<dbReference type="RefSeq" id="WP_223814221.1">
    <property type="nucleotide sequence ID" value="NZ_CP061498.1"/>
</dbReference>
<organism evidence="2 3">
    <name type="scientific">Roseicitreum antarcticum</name>
    <dbReference type="NCBI Taxonomy" id="564137"/>
    <lineage>
        <taxon>Bacteria</taxon>
        <taxon>Pseudomonadati</taxon>
        <taxon>Pseudomonadota</taxon>
        <taxon>Alphaproteobacteria</taxon>
        <taxon>Rhodobacterales</taxon>
        <taxon>Paracoccaceae</taxon>
        <taxon>Roseicitreum</taxon>
    </lineage>
</organism>
<keyword evidence="3" id="KW-1185">Reference proteome</keyword>
<evidence type="ECO:0000313" key="3">
    <source>
        <dbReference type="Proteomes" id="UP000198539"/>
    </source>
</evidence>
<dbReference type="EMBL" id="FNOM01000024">
    <property type="protein sequence ID" value="SDX80122.1"/>
    <property type="molecule type" value="Genomic_DNA"/>
</dbReference>
<dbReference type="Pfam" id="PF00176">
    <property type="entry name" value="SNF2-rel_dom"/>
    <property type="match status" value="1"/>
</dbReference>
<dbReference type="InterPro" id="IPR014001">
    <property type="entry name" value="Helicase_ATP-bd"/>
</dbReference>
<protein>
    <submittedName>
        <fullName evidence="2">SNF2 family N-terminal domain-containing protein</fullName>
    </submittedName>
</protein>
<sequence>MTTLEDIKNGASVRGIVPGQPVEVVSVEWIGDQAINLVYRVQGSGVAETTLYRDDQARIEIDARGRAWSFDADGDLLRLVTEANRIKLAHYFDPYLAIHTSLVDPLPHQISAVYGEMLPRQPLRFLLADDPGAGKTIMAGLLIKELIARSDLERCLVVAPGSLVEQWQDELGEKFGLEFDILTRDMIENSRSGNPFNDRNRMIARLDVLARNDDLQEKLAQSTEWDLIICDEAHRMSATYFGGEAKYTKRYRLGQRLGEACRHFLLMSATPHNGHEQDFQLFMALLDGDRFEGRFRDGVHYADTADMMRRLTKEELLRFDGRPLFPERRAYTVKYELSPEEAELYAAVTEYVRNEMNRVQRFAAEDGKKRNNVGFALQILQRRLASSPAAIYQSLKRRWSAPTEVVHQLG</sequence>
<dbReference type="GO" id="GO:0005524">
    <property type="term" value="F:ATP binding"/>
    <property type="evidence" value="ECO:0007669"/>
    <property type="project" value="UniProtKB-KW"/>
</dbReference>
<dbReference type="AlphaFoldDB" id="A0A1H3EN05"/>